<evidence type="ECO:0000256" key="1">
    <source>
        <dbReference type="SAM" id="SignalP"/>
    </source>
</evidence>
<dbReference type="AlphaFoldDB" id="A0A448NRV5"/>
<dbReference type="Proteomes" id="UP000270036">
    <property type="component" value="Chromosome"/>
</dbReference>
<evidence type="ECO:0000313" key="4">
    <source>
        <dbReference type="Proteomes" id="UP000028349"/>
    </source>
</evidence>
<dbReference type="STRING" id="266748.HY04_09235"/>
<feature type="signal peptide" evidence="1">
    <location>
        <begin position="1"/>
        <end position="19"/>
    </location>
</feature>
<sequence length="225" mass="25653">MKAIISLLSLLFIANITQAQQISLSEISSNIRFNKQINEFNSGAAKIKYSDIQGIPYYYAQFVNAKVGDNESTIPVRYNIFLDTIELVEKENVYELPKDEPTPDFTFTTTKEKLVFVKTNDIYSGHFFELTGGKNRILKKVITKYQPATPAPNSLIAGTPAQFILQRPIYFIETENNVISIPKNSKEFAALFPDRAKEINEFVKTNKIKLNREEDLIKLGNFLNK</sequence>
<dbReference type="EMBL" id="LR134441">
    <property type="protein sequence ID" value="VEH99748.1"/>
    <property type="molecule type" value="Genomic_DNA"/>
</dbReference>
<proteinExistence type="predicted"/>
<organism evidence="3 5">
    <name type="scientific">Kaistella antarctica</name>
    <dbReference type="NCBI Taxonomy" id="266748"/>
    <lineage>
        <taxon>Bacteria</taxon>
        <taxon>Pseudomonadati</taxon>
        <taxon>Bacteroidota</taxon>
        <taxon>Flavobacteriia</taxon>
        <taxon>Flavobacteriales</taxon>
        <taxon>Weeksellaceae</taxon>
        <taxon>Chryseobacterium group</taxon>
        <taxon>Kaistella</taxon>
    </lineage>
</organism>
<dbReference type="EMBL" id="JPEP01000002">
    <property type="protein sequence ID" value="KEY18665.1"/>
    <property type="molecule type" value="Genomic_DNA"/>
</dbReference>
<evidence type="ECO:0008006" key="6">
    <source>
        <dbReference type="Google" id="ProtNLM"/>
    </source>
</evidence>
<gene>
    <name evidence="2" type="ORF">HY04_09235</name>
    <name evidence="3" type="ORF">NCTC13489_01708</name>
</gene>
<keyword evidence="1" id="KW-0732">Signal</keyword>
<reference evidence="2 4" key="1">
    <citation type="submission" date="2014-07" db="EMBL/GenBank/DDBJ databases">
        <authorList>
            <person name="Pisani N.G."/>
            <person name="Newman J.D."/>
        </authorList>
    </citation>
    <scope>NUCLEOTIDE SEQUENCE [LARGE SCALE GENOMIC DNA]</scope>
    <source>
        <strain evidence="2 4">LMG 24720</strain>
    </source>
</reference>
<dbReference type="Proteomes" id="UP000028349">
    <property type="component" value="Unassembled WGS sequence"/>
</dbReference>
<evidence type="ECO:0000313" key="2">
    <source>
        <dbReference type="EMBL" id="KEY18665.1"/>
    </source>
</evidence>
<feature type="chain" id="PRO_5019226888" description="GLPGLI family protein" evidence="1">
    <location>
        <begin position="20"/>
        <end position="225"/>
    </location>
</feature>
<dbReference type="OrthoDB" id="978006at2"/>
<evidence type="ECO:0000313" key="5">
    <source>
        <dbReference type="Proteomes" id="UP000270036"/>
    </source>
</evidence>
<accession>A0A448NRV5</accession>
<dbReference type="KEGG" id="cant:NCTC13489_01708"/>
<dbReference type="RefSeq" id="WP_034719101.1">
    <property type="nucleotide sequence ID" value="NZ_FOIX01000004.1"/>
</dbReference>
<keyword evidence="4" id="KW-1185">Reference proteome</keyword>
<protein>
    <recommendedName>
        <fullName evidence="6">GLPGLI family protein</fullName>
    </recommendedName>
</protein>
<evidence type="ECO:0000313" key="3">
    <source>
        <dbReference type="EMBL" id="VEH99748.1"/>
    </source>
</evidence>
<name>A0A448NRV5_9FLAO</name>
<reference evidence="3 5" key="2">
    <citation type="submission" date="2018-12" db="EMBL/GenBank/DDBJ databases">
        <authorList>
            <consortium name="Pathogen Informatics"/>
        </authorList>
    </citation>
    <scope>NUCLEOTIDE SEQUENCE [LARGE SCALE GENOMIC DNA]</scope>
    <source>
        <strain evidence="3 5">NCTC13489</strain>
    </source>
</reference>